<evidence type="ECO:0000259" key="9">
    <source>
        <dbReference type="Pfam" id="PF15898"/>
    </source>
</evidence>
<feature type="compositionally biased region" description="Basic and acidic residues" evidence="8">
    <location>
        <begin position="630"/>
        <end position="656"/>
    </location>
</feature>
<feature type="compositionally biased region" description="Basic residues" evidence="8">
    <location>
        <begin position="505"/>
        <end position="515"/>
    </location>
</feature>
<comment type="subunit">
    <text evidence="5">PP1 comprises a catalytic subunit, and one or several targeting or regulatory subunits.</text>
</comment>
<dbReference type="Gene3D" id="6.10.250.1820">
    <property type="match status" value="1"/>
</dbReference>
<dbReference type="SUPFAM" id="SSF48403">
    <property type="entry name" value="Ankyrin repeat"/>
    <property type="match status" value="1"/>
</dbReference>
<feature type="compositionally biased region" description="Low complexity" evidence="8">
    <location>
        <begin position="429"/>
        <end position="440"/>
    </location>
</feature>
<keyword evidence="3" id="KW-0677">Repeat</keyword>
<dbReference type="Pfam" id="PF12796">
    <property type="entry name" value="Ank_2"/>
    <property type="match status" value="2"/>
</dbReference>
<feature type="compositionally biased region" description="Polar residues" evidence="8">
    <location>
        <begin position="303"/>
        <end position="315"/>
    </location>
</feature>
<dbReference type="GeneTree" id="ENSGT00940000156120"/>
<dbReference type="GO" id="GO:0019208">
    <property type="term" value="F:phosphatase regulator activity"/>
    <property type="evidence" value="ECO:0007669"/>
    <property type="project" value="UniProtKB-UniRule"/>
</dbReference>
<keyword evidence="11" id="KW-1185">Reference proteome</keyword>
<dbReference type="Gene3D" id="6.10.140.390">
    <property type="match status" value="1"/>
</dbReference>
<feature type="repeat" description="ANK" evidence="6">
    <location>
        <begin position="105"/>
        <end position="137"/>
    </location>
</feature>
<evidence type="ECO:0000256" key="4">
    <source>
        <dbReference type="ARBA" id="ARBA00023043"/>
    </source>
</evidence>
<accession>A0A671XCI8</accession>
<feature type="repeat" description="ANK" evidence="6">
    <location>
        <begin position="72"/>
        <end position="104"/>
    </location>
</feature>
<protein>
    <recommendedName>
        <fullName evidence="5">Protein phosphatase 1 regulatory subunit</fullName>
    </recommendedName>
</protein>
<dbReference type="PROSITE" id="PS50297">
    <property type="entry name" value="ANK_REP_REGION"/>
    <property type="match status" value="4"/>
</dbReference>
<proteinExistence type="predicted"/>
<dbReference type="PIRSF" id="PIRSF038141">
    <property type="entry name" value="PP1_12ABC_vert"/>
    <property type="match status" value="1"/>
</dbReference>
<dbReference type="Pfam" id="PF15898">
    <property type="entry name" value="PRKG1_interact"/>
    <property type="match status" value="1"/>
</dbReference>
<feature type="coiled-coil region" evidence="7">
    <location>
        <begin position="741"/>
        <end position="822"/>
    </location>
</feature>
<dbReference type="FunFam" id="1.25.40.20:FF:000876">
    <property type="entry name" value="Protein phosphatase 1 regulatory subunit 12A"/>
    <property type="match status" value="1"/>
</dbReference>
<feature type="compositionally biased region" description="Basic and acidic residues" evidence="8">
    <location>
        <begin position="383"/>
        <end position="392"/>
    </location>
</feature>
<evidence type="ECO:0000313" key="11">
    <source>
        <dbReference type="Proteomes" id="UP000472265"/>
    </source>
</evidence>
<dbReference type="GO" id="GO:0004857">
    <property type="term" value="F:enzyme inhibitor activity"/>
    <property type="evidence" value="ECO:0007669"/>
    <property type="project" value="TreeGrafter"/>
</dbReference>
<evidence type="ECO:0000256" key="2">
    <source>
        <dbReference type="ARBA" id="ARBA00022490"/>
    </source>
</evidence>
<dbReference type="InterPro" id="IPR002110">
    <property type="entry name" value="Ankyrin_rpt"/>
</dbReference>
<dbReference type="SMART" id="SM00248">
    <property type="entry name" value="ANK"/>
    <property type="match status" value="6"/>
</dbReference>
<dbReference type="GO" id="GO:0007165">
    <property type="term" value="P:signal transduction"/>
    <property type="evidence" value="ECO:0007669"/>
    <property type="project" value="InterPro"/>
</dbReference>
<dbReference type="GO" id="GO:0019901">
    <property type="term" value="F:protein kinase binding"/>
    <property type="evidence" value="ECO:0007669"/>
    <property type="project" value="InterPro"/>
</dbReference>
<feature type="compositionally biased region" description="Basic and acidic residues" evidence="8">
    <location>
        <begin position="319"/>
        <end position="341"/>
    </location>
</feature>
<keyword evidence="4 6" id="KW-0040">ANK repeat</keyword>
<dbReference type="InterPro" id="IPR031775">
    <property type="entry name" value="PRKG1_interact"/>
</dbReference>
<evidence type="ECO:0000256" key="5">
    <source>
        <dbReference type="PIRNR" id="PIRNR038141"/>
    </source>
</evidence>
<feature type="repeat" description="ANK" evidence="6">
    <location>
        <begin position="231"/>
        <end position="263"/>
    </location>
</feature>
<reference evidence="10" key="3">
    <citation type="submission" date="2025-09" db="UniProtKB">
        <authorList>
            <consortium name="Ensembl"/>
        </authorList>
    </citation>
    <scope>IDENTIFICATION</scope>
</reference>
<keyword evidence="2 5" id="KW-0963">Cytoplasm</keyword>
<feature type="compositionally biased region" description="Basic residues" evidence="8">
    <location>
        <begin position="657"/>
        <end position="668"/>
    </location>
</feature>
<dbReference type="PROSITE" id="PS50088">
    <property type="entry name" value="ANK_REPEAT"/>
    <property type="match status" value="4"/>
</dbReference>
<dbReference type="InterPro" id="IPR017401">
    <property type="entry name" value="MYPT1/MYPT2/Mbs85"/>
</dbReference>
<feature type="compositionally biased region" description="Low complexity" evidence="8">
    <location>
        <begin position="584"/>
        <end position="621"/>
    </location>
</feature>
<evidence type="ECO:0000256" key="6">
    <source>
        <dbReference type="PROSITE-ProRule" id="PRU00023"/>
    </source>
</evidence>
<feature type="compositionally biased region" description="Basic and acidic residues" evidence="8">
    <location>
        <begin position="541"/>
        <end position="583"/>
    </location>
</feature>
<dbReference type="AlphaFoldDB" id="A0A671XCI8"/>
<dbReference type="PANTHER" id="PTHR24179">
    <property type="entry name" value="PROTEIN PHOSPHATASE 1 REGULATORY SUBUNIT 12"/>
    <property type="match status" value="1"/>
</dbReference>
<name>A0A671XCI8_SPAAU</name>
<evidence type="ECO:0000256" key="1">
    <source>
        <dbReference type="ARBA" id="ARBA00004496"/>
    </source>
</evidence>
<evidence type="ECO:0000256" key="3">
    <source>
        <dbReference type="ARBA" id="ARBA00022737"/>
    </source>
</evidence>
<sequence>MKMADAKQKRNEQLKRWLGSETDLEPPILKKKKTKVKFDDGAVFLAACSSGDTEEVLRMLDRGADINYANVDGLTALHQACIDDNVDMVTFLVEHGAGINQPDNEGWIPLHAAASCGYLDIAEYLISQGASVGVVNSEGETPLDIAEEEAMEELLQNEINRQGVDIEAARKEEERVMLRDARQWLNSGQIQDVRHAKSGGTSLHVAAAKGYVEVLKLLIQAGYDVNIKDYDGWTPLHAASHWGKEEACRILVENLCDMDLINKMGQTAFDVADEDVLGYLEELQKKQNLLMSGKKDVKKSPLIETTTTGDNNQSLKPLKSKETLLLEPEKSAPRIETLEPEKVDEEEEGKKDESSCSSEEEEDEDSESENEAGTPAGKVSAKVTEEERKDESPSSWRLGLRKTGSYGALAEITATKEAQKEKDTTGVMRSASSPRLSSSLDNKDKEKDKGTRLAYVAPTIPRRLASTSDIDEKENRDINLCVCVFVFVRSYLTPVRDEESESQRKARSRQARQSRRSTQGVTLTDLQEAEKTIGRSRPGTKTREEEKEEKEKQDKEKQEEKKETETKEDDYRSKYRSFEERYRPSSSSSAISTASTASTPSYSSTSLSSSSSSLNRPNSLTGITSSYSRSSRDTEKETDRKDEEKEGEDKSQPRSIRDRRRPREKRRSTGVSFWTQDVRHSQITFITVISIPSARRRLLMFPFDRFDKEGLRSGVTLLSFFLFRVMKMTLTSSPTQRRALYEQILAENEKLKAQLRDTDLELADLKLQLEKATQLFIKRSELTRLSSTPQERRALERKISEMEEELKMLPDLKADNQRLKDENGALIRVISKLSK</sequence>
<evidence type="ECO:0000256" key="8">
    <source>
        <dbReference type="SAM" id="MobiDB-lite"/>
    </source>
</evidence>
<feature type="repeat" description="ANK" evidence="6">
    <location>
        <begin position="198"/>
        <end position="230"/>
    </location>
</feature>
<evidence type="ECO:0000313" key="10">
    <source>
        <dbReference type="Ensembl" id="ENSSAUP00010048822.1"/>
    </source>
</evidence>
<dbReference type="PANTHER" id="PTHR24179:SF20">
    <property type="entry name" value="PROTEIN PHOSPHATASE 1 REGULATORY SUBUNIT 12A"/>
    <property type="match status" value="1"/>
</dbReference>
<feature type="compositionally biased region" description="Basic and acidic residues" evidence="8">
    <location>
        <begin position="441"/>
        <end position="451"/>
    </location>
</feature>
<evidence type="ECO:0000256" key="7">
    <source>
        <dbReference type="SAM" id="Coils"/>
    </source>
</evidence>
<dbReference type="Proteomes" id="UP000472265">
    <property type="component" value="Chromosome 14"/>
</dbReference>
<comment type="subcellular location">
    <subcellularLocation>
        <location evidence="1 5">Cytoplasm</location>
    </subcellularLocation>
</comment>
<feature type="region of interest" description="Disordered" evidence="8">
    <location>
        <begin position="301"/>
        <end position="471"/>
    </location>
</feature>
<dbReference type="InterPro" id="IPR036770">
    <property type="entry name" value="Ankyrin_rpt-contain_sf"/>
</dbReference>
<reference evidence="10" key="2">
    <citation type="submission" date="2025-08" db="UniProtKB">
        <authorList>
            <consortium name="Ensembl"/>
        </authorList>
    </citation>
    <scope>IDENTIFICATION</scope>
</reference>
<gene>
    <name evidence="10" type="primary">PPP1R12A</name>
    <name evidence="10" type="synonym">ppp1r12a</name>
</gene>
<organism evidence="10 11">
    <name type="scientific">Sparus aurata</name>
    <name type="common">Gilthead sea bream</name>
    <dbReference type="NCBI Taxonomy" id="8175"/>
    <lineage>
        <taxon>Eukaryota</taxon>
        <taxon>Metazoa</taxon>
        <taxon>Chordata</taxon>
        <taxon>Craniata</taxon>
        <taxon>Vertebrata</taxon>
        <taxon>Euteleostomi</taxon>
        <taxon>Actinopterygii</taxon>
        <taxon>Neopterygii</taxon>
        <taxon>Teleostei</taxon>
        <taxon>Neoteleostei</taxon>
        <taxon>Acanthomorphata</taxon>
        <taxon>Eupercaria</taxon>
        <taxon>Spariformes</taxon>
        <taxon>Sparidae</taxon>
        <taxon>Sparus</taxon>
    </lineage>
</organism>
<feature type="region of interest" description="Disordered" evidence="8">
    <location>
        <begin position="496"/>
        <end position="670"/>
    </location>
</feature>
<keyword evidence="7" id="KW-0175">Coiled coil</keyword>
<dbReference type="Gene3D" id="1.25.40.20">
    <property type="entry name" value="Ankyrin repeat-containing domain"/>
    <property type="match status" value="2"/>
</dbReference>
<feature type="compositionally biased region" description="Acidic residues" evidence="8">
    <location>
        <begin position="358"/>
        <end position="370"/>
    </location>
</feature>
<feature type="domain" description="cGMP-dependent protein kinase interacting" evidence="9">
    <location>
        <begin position="738"/>
        <end position="835"/>
    </location>
</feature>
<dbReference type="PRINTS" id="PR01415">
    <property type="entry name" value="ANKYRIN"/>
</dbReference>
<dbReference type="GO" id="GO:0031672">
    <property type="term" value="C:A band"/>
    <property type="evidence" value="ECO:0007669"/>
    <property type="project" value="TreeGrafter"/>
</dbReference>
<dbReference type="Ensembl" id="ENSSAUT00010051355.1">
    <property type="protein sequence ID" value="ENSSAUP00010048822.1"/>
    <property type="gene ID" value="ENSSAUG00010020166.1"/>
</dbReference>
<dbReference type="FunFam" id="1.25.40.20:FF:000004">
    <property type="entry name" value="Phosphatase 1 regulatory subunit 12A"/>
    <property type="match status" value="1"/>
</dbReference>
<dbReference type="GO" id="GO:0030018">
    <property type="term" value="C:Z disc"/>
    <property type="evidence" value="ECO:0007669"/>
    <property type="project" value="TreeGrafter"/>
</dbReference>
<reference evidence="10" key="1">
    <citation type="submission" date="2021-04" db="EMBL/GenBank/DDBJ databases">
        <authorList>
            <consortium name="Wellcome Sanger Institute Data Sharing"/>
        </authorList>
    </citation>
    <scope>NUCLEOTIDE SEQUENCE [LARGE SCALE GENOMIC DNA]</scope>
</reference>
<dbReference type="InterPro" id="IPR051226">
    <property type="entry name" value="PP1_Regulatory_Subunit"/>
</dbReference>